<gene>
    <name evidence="2" type="ORF">DP106_14220</name>
</gene>
<comment type="caution">
    <text evidence="2">The sequence shown here is derived from an EMBL/GenBank/DDBJ whole genome shotgun (WGS) entry which is preliminary data.</text>
</comment>
<organism evidence="2 3">
    <name type="scientific">Halonotius pteroides</name>
    <dbReference type="NCBI Taxonomy" id="268735"/>
    <lineage>
        <taxon>Archaea</taxon>
        <taxon>Methanobacteriati</taxon>
        <taxon>Methanobacteriota</taxon>
        <taxon>Stenosarchaea group</taxon>
        <taxon>Halobacteria</taxon>
        <taxon>Halobacteriales</taxon>
        <taxon>Haloferacaceae</taxon>
        <taxon>Halonotius</taxon>
    </lineage>
</organism>
<dbReference type="InterPro" id="IPR036597">
    <property type="entry name" value="Fido-like_dom_sf"/>
</dbReference>
<dbReference type="PANTHER" id="PTHR13504:SF38">
    <property type="entry name" value="FIDO DOMAIN-CONTAINING PROTEIN"/>
    <property type="match status" value="1"/>
</dbReference>
<protein>
    <submittedName>
        <fullName evidence="2">Fic family protein</fullName>
    </submittedName>
</protein>
<dbReference type="Pfam" id="PF13784">
    <property type="entry name" value="Fic_N"/>
    <property type="match status" value="1"/>
</dbReference>
<accession>A0A3A6Q7Y3</accession>
<keyword evidence="3" id="KW-1185">Reference proteome</keyword>
<dbReference type="AlphaFoldDB" id="A0A3A6Q7Y3"/>
<reference evidence="2 3" key="1">
    <citation type="submission" date="2018-06" db="EMBL/GenBank/DDBJ databases">
        <title>Halonotius sp. F13-13 a new haloarchaeeon isolated from a solar saltern from Isla Cristina, Huelva, Spain.</title>
        <authorList>
            <person name="Duran-Viseras A."/>
            <person name="Sanchez-Porro C."/>
            <person name="Ventosa A."/>
        </authorList>
    </citation>
    <scope>NUCLEOTIDE SEQUENCE [LARGE SCALE GENOMIC DNA]</scope>
    <source>
        <strain evidence="2 3">CECT 7525</strain>
    </source>
</reference>
<dbReference type="OrthoDB" id="350952at2157"/>
<name>A0A3A6Q7Y3_9EURY</name>
<feature type="domain" description="Fido" evidence="1">
    <location>
        <begin position="131"/>
        <end position="281"/>
    </location>
</feature>
<dbReference type="EMBL" id="QMDW01000035">
    <property type="protein sequence ID" value="RJX47721.1"/>
    <property type="molecule type" value="Genomic_DNA"/>
</dbReference>
<dbReference type="InterPro" id="IPR040198">
    <property type="entry name" value="Fido_containing"/>
</dbReference>
<dbReference type="Proteomes" id="UP000281564">
    <property type="component" value="Unassembled WGS sequence"/>
</dbReference>
<dbReference type="PROSITE" id="PS51459">
    <property type="entry name" value="FIDO"/>
    <property type="match status" value="1"/>
</dbReference>
<dbReference type="InterPro" id="IPR003812">
    <property type="entry name" value="Fido"/>
</dbReference>
<evidence type="ECO:0000313" key="3">
    <source>
        <dbReference type="Proteomes" id="UP000281564"/>
    </source>
</evidence>
<dbReference type="InterPro" id="IPR026287">
    <property type="entry name" value="SoFic-like"/>
</dbReference>
<dbReference type="Gene3D" id="1.10.3290.10">
    <property type="entry name" value="Fido-like domain"/>
    <property type="match status" value="1"/>
</dbReference>
<dbReference type="InterPro" id="IPR025758">
    <property type="entry name" value="Fic/DOC_N"/>
</dbReference>
<dbReference type="SUPFAM" id="SSF140931">
    <property type="entry name" value="Fic-like"/>
    <property type="match status" value="1"/>
</dbReference>
<evidence type="ECO:0000313" key="2">
    <source>
        <dbReference type="EMBL" id="RJX47721.1"/>
    </source>
</evidence>
<sequence length="380" mass="42974">MDPTEFEDGPGWIEPYDGIPCYQPAGLPPEVSYTDDLLRAYGDARYALGQLSTLHDDIENENLLIAPFVVREAAMSSQIEGTDVTVSDIVLHNLDDDPDRSAANLRDIREAYNYVEAIRTGFNALDEGSQINQSLLSELHKSLLVDVRGEDKRPGHIRDELPVMIGPNNQLENARFVPANPNSVALLLDQLLSYIRNGSYPPLIDIAITHYQFETIHPFRDGNGRLGRLLIMLQLYQANLLSEPYLYLSAYFNHYRTTYFDRLLAVSQHGDWEEWITFVLNAIAEQAIDAYQCGVDLVSLRADYRSRYPNSPAVRDVIDHLFEEPYLQAPRAIEATGRSRQAVYDAIEKLSSEDIIVEVTDKERNKVYKAPDILGLVESP</sequence>
<dbReference type="Pfam" id="PF02661">
    <property type="entry name" value="Fic"/>
    <property type="match status" value="1"/>
</dbReference>
<dbReference type="RefSeq" id="WP_120086385.1">
    <property type="nucleotide sequence ID" value="NZ_QMDW01000035.1"/>
</dbReference>
<proteinExistence type="predicted"/>
<dbReference type="PIRSF" id="PIRSF038925">
    <property type="entry name" value="AMP-prot_trans"/>
    <property type="match status" value="1"/>
</dbReference>
<dbReference type="PANTHER" id="PTHR13504">
    <property type="entry name" value="FIDO DOMAIN-CONTAINING PROTEIN DDB_G0283145"/>
    <property type="match status" value="1"/>
</dbReference>
<evidence type="ECO:0000259" key="1">
    <source>
        <dbReference type="PROSITE" id="PS51459"/>
    </source>
</evidence>